<name>A0A212R7M2_RHOAC</name>
<dbReference type="OrthoDB" id="9780723at2"/>
<dbReference type="AlphaFoldDB" id="A0A212R7M2"/>
<protein>
    <submittedName>
        <fullName evidence="2">Cobalt/nickel transport protein</fullName>
    </submittedName>
</protein>
<dbReference type="InterPro" id="IPR019613">
    <property type="entry name" value="DUF4198"/>
</dbReference>
<evidence type="ECO:0000313" key="2">
    <source>
        <dbReference type="EMBL" id="SNB68191.1"/>
    </source>
</evidence>
<gene>
    <name evidence="2" type="ORF">SAMN06265338_10311</name>
</gene>
<organism evidence="2 3">
    <name type="scientific">Rhodoblastus acidophilus</name>
    <name type="common">Rhodopseudomonas acidophila</name>
    <dbReference type="NCBI Taxonomy" id="1074"/>
    <lineage>
        <taxon>Bacteria</taxon>
        <taxon>Pseudomonadati</taxon>
        <taxon>Pseudomonadota</taxon>
        <taxon>Alphaproteobacteria</taxon>
        <taxon>Hyphomicrobiales</taxon>
        <taxon>Rhodoblastaceae</taxon>
        <taxon>Rhodoblastus</taxon>
    </lineage>
</organism>
<dbReference type="Proteomes" id="UP000198418">
    <property type="component" value="Unassembled WGS sequence"/>
</dbReference>
<sequence>MRLPCLPLASLLVGAASLLTAPAPALAHFQEILPSADVLPEGGAVTLDLVFTHPMERGPTMEMARPRSVGALIDGKTVDLTSGLAEKKVEGKTAWTLSTRLDKPGAAVFFVEPQPYWEPAEKTWISHFAKVVVDGYASGEGWDRLAGLPVEIEPLTRPTGLWTGSLFRGLVRHDGKPASSAEIEVEWANDGSVRPPNDAFVTQKIKADPNGVFAFALPRAGWWGFAALIDGPPAKAPDGSPAKTELGGLFWVKATDMTSAPASAAK</sequence>
<feature type="signal peptide" evidence="1">
    <location>
        <begin position="1"/>
        <end position="27"/>
    </location>
</feature>
<keyword evidence="3" id="KW-1185">Reference proteome</keyword>
<feature type="chain" id="PRO_5012216954" evidence="1">
    <location>
        <begin position="28"/>
        <end position="266"/>
    </location>
</feature>
<evidence type="ECO:0000313" key="3">
    <source>
        <dbReference type="Proteomes" id="UP000198418"/>
    </source>
</evidence>
<accession>A0A212R7M2</accession>
<dbReference type="Pfam" id="PF10670">
    <property type="entry name" value="DUF4198"/>
    <property type="match status" value="1"/>
</dbReference>
<evidence type="ECO:0000256" key="1">
    <source>
        <dbReference type="SAM" id="SignalP"/>
    </source>
</evidence>
<proteinExistence type="predicted"/>
<dbReference type="EMBL" id="FYDG01000003">
    <property type="protein sequence ID" value="SNB68191.1"/>
    <property type="molecule type" value="Genomic_DNA"/>
</dbReference>
<dbReference type="RefSeq" id="WP_088520154.1">
    <property type="nucleotide sequence ID" value="NZ_FYDG01000003.1"/>
</dbReference>
<keyword evidence="1" id="KW-0732">Signal</keyword>
<reference evidence="3" key="1">
    <citation type="submission" date="2017-06" db="EMBL/GenBank/DDBJ databases">
        <authorList>
            <person name="Varghese N."/>
            <person name="Submissions S."/>
        </authorList>
    </citation>
    <scope>NUCLEOTIDE SEQUENCE [LARGE SCALE GENOMIC DNA]</scope>
    <source>
        <strain evidence="3">DSM 137</strain>
    </source>
</reference>